<evidence type="ECO:0000313" key="15">
    <source>
        <dbReference type="Proteomes" id="UP000006727"/>
    </source>
</evidence>
<keyword evidence="2 7" id="KW-0645">Protease</keyword>
<dbReference type="CDD" id="cd02120">
    <property type="entry name" value="PA_subtilisin_like"/>
    <property type="match status" value="1"/>
</dbReference>
<dbReference type="InterPro" id="IPR023828">
    <property type="entry name" value="Peptidase_S8_Ser-AS"/>
</dbReference>
<evidence type="ECO:0000256" key="8">
    <source>
        <dbReference type="SAM" id="MobiDB-lite"/>
    </source>
</evidence>
<accession>A0A2K1IYY7</accession>
<dbReference type="GO" id="GO:0006508">
    <property type="term" value="P:proteolysis"/>
    <property type="evidence" value="ECO:0007669"/>
    <property type="project" value="UniProtKB-KW"/>
</dbReference>
<proteinExistence type="inferred from homology"/>
<dbReference type="Pfam" id="PF02225">
    <property type="entry name" value="PA"/>
    <property type="match status" value="1"/>
</dbReference>
<keyword evidence="15" id="KW-1185">Reference proteome</keyword>
<dbReference type="InterPro" id="IPR010259">
    <property type="entry name" value="S8pro/Inhibitor_I9"/>
</dbReference>
<dbReference type="GO" id="GO:0004252">
    <property type="term" value="F:serine-type endopeptidase activity"/>
    <property type="evidence" value="ECO:0000318"/>
    <property type="project" value="GO_Central"/>
</dbReference>
<dbReference type="Proteomes" id="UP000006727">
    <property type="component" value="Chromosome 19"/>
</dbReference>
<comment type="similarity">
    <text evidence="1 7">Belongs to the peptidase S8 family.</text>
</comment>
<feature type="domain" description="PA" evidence="10">
    <location>
        <begin position="433"/>
        <end position="506"/>
    </location>
</feature>
<evidence type="ECO:0000256" key="6">
    <source>
        <dbReference type="PIRSR" id="PIRSR615500-1"/>
    </source>
</evidence>
<evidence type="ECO:0000259" key="12">
    <source>
        <dbReference type="Pfam" id="PF17766"/>
    </source>
</evidence>
<evidence type="ECO:0000313" key="14">
    <source>
        <dbReference type="EnsemblPlants" id="Pp3c19_18770V3.1"/>
    </source>
</evidence>
<reference evidence="14" key="3">
    <citation type="submission" date="2020-12" db="UniProtKB">
        <authorList>
            <consortium name="EnsemblPlants"/>
        </authorList>
    </citation>
    <scope>IDENTIFICATION</scope>
</reference>
<sequence length="815" mass="85291">MVPGTGVRGPVVEHTVDNFSSFIRVGETFRFANRMGKLPRLLALLGIWVLMAGMGEAVEGLNVEITTYIVQVSSSSRSGSMNTLEDASTTYASMIQAVSQGSTVISYEMSQERLKYVFGGHALSGFTALLTSQEADALMQRDDVMAVYRDQQYFPQTTRTPGFIGLSTSSGLWPESNYGSDTIVGVLDTGVWPESESFNDVGFGPIPARWRGTCQTGKSFTREVCNKKLIGARYFSAGYEAVAGPIADNSTEVRSPRDTEGHGTHTASTAAGSPVNGASLNGLAAGIAQGIAPKARVAVYKICWSQGCFASDILAGFEAAVADGVDVISLSVGGEVEKYEVDLIAIGAFGAAKSGIFVSCSAGNSGPGPGTVQNNAPWVMTVGASTVDREFPADVELGDGKIISGTSLYSDNSAAEVMKSLVFGGDAALKNKTEGAKCTDNSLDPEKVKDKIVLCQRGINGRVAKGDVVRSAGGAGMILANSGVDGEGLIADSHLLPAVMVGAAGGSTTLAYITSTPAPTAKLSFSGTKLGVTPAPAMASFSSRGPNPLNSNVLKPDITAPGVNILAAWTGAAGPSPLASDTRRVKFNIISGTSMSCPHISGLGALLKSKYQDWSPSAIKSAIMTSASLIDNTRGKITDQVTGISATPFDFGSGHATANALDPGLVYDMATKDYVNFLCAIGYSVDIIVRFTANAVTCPNPRVEIEDMNYPSFSAVFKPRMLLQGNSKSFTRKVTNVGFPKSTYTAKTTSPDGYTITVDPGTLTFSEINEIKSFTLTVTSNNPLNIVRAGTKFGSLEWSDGKHFVRSPIAITMQS</sequence>
<dbReference type="Gene3D" id="3.40.50.200">
    <property type="entry name" value="Peptidase S8/S53 domain"/>
    <property type="match status" value="1"/>
</dbReference>
<feature type="active site" description="Charge relay system" evidence="6 7">
    <location>
        <position position="594"/>
    </location>
</feature>
<dbReference type="InterPro" id="IPR003137">
    <property type="entry name" value="PA_domain"/>
</dbReference>
<dbReference type="InterPro" id="IPR045051">
    <property type="entry name" value="SBT"/>
</dbReference>
<dbReference type="Gramene" id="Pp3c19_18770V3.2">
    <property type="protein sequence ID" value="Pp3c19_18770V3.2"/>
    <property type="gene ID" value="Pp3c19_18770"/>
</dbReference>
<dbReference type="PRINTS" id="PR00723">
    <property type="entry name" value="SUBTILISIN"/>
</dbReference>
<protein>
    <submittedName>
        <fullName evidence="13 14">Uncharacterized protein</fullName>
    </submittedName>
</protein>
<evidence type="ECO:0000256" key="2">
    <source>
        <dbReference type="ARBA" id="ARBA00022670"/>
    </source>
</evidence>
<dbReference type="InterPro" id="IPR037045">
    <property type="entry name" value="S8pro/Inhibitor_I9_sf"/>
</dbReference>
<dbReference type="InterPro" id="IPR034197">
    <property type="entry name" value="Peptidases_S8_3"/>
</dbReference>
<dbReference type="FunFam" id="3.50.30.30:FF:000005">
    <property type="entry name" value="subtilisin-like protease SBT1.5"/>
    <property type="match status" value="1"/>
</dbReference>
<keyword evidence="4 7" id="KW-0378">Hydrolase</keyword>
<evidence type="ECO:0000259" key="9">
    <source>
        <dbReference type="Pfam" id="PF00082"/>
    </source>
</evidence>
<feature type="active site" description="Charge relay system" evidence="6 7">
    <location>
        <position position="188"/>
    </location>
</feature>
<feature type="domain" description="Inhibitor I9" evidence="11">
    <location>
        <begin position="67"/>
        <end position="153"/>
    </location>
</feature>
<dbReference type="Gramene" id="Pp3c19_18770V3.1">
    <property type="protein sequence ID" value="Pp3c19_18770V3.1"/>
    <property type="gene ID" value="Pp3c19_18770"/>
</dbReference>
<dbReference type="STRING" id="3218.A0A2K1IYY7"/>
<dbReference type="PROSITE" id="PS51892">
    <property type="entry name" value="SUBTILASE"/>
    <property type="match status" value="1"/>
</dbReference>
<dbReference type="GeneID" id="112272700"/>
<keyword evidence="5 7" id="KW-0720">Serine protease</keyword>
<feature type="region of interest" description="Disordered" evidence="8">
    <location>
        <begin position="249"/>
        <end position="273"/>
    </location>
</feature>
<evidence type="ECO:0000259" key="10">
    <source>
        <dbReference type="Pfam" id="PF02225"/>
    </source>
</evidence>
<keyword evidence="3" id="KW-0732">Signal</keyword>
<feature type="domain" description="Subtilisin-like protease fibronectin type-III" evidence="12">
    <location>
        <begin position="707"/>
        <end position="811"/>
    </location>
</feature>
<dbReference type="InterPro" id="IPR015500">
    <property type="entry name" value="Peptidase_S8_subtilisin-rel"/>
</dbReference>
<dbReference type="Pfam" id="PF17766">
    <property type="entry name" value="fn3_6"/>
    <property type="match status" value="1"/>
</dbReference>
<dbReference type="Gene3D" id="2.60.40.2310">
    <property type="match status" value="1"/>
</dbReference>
<dbReference type="CDD" id="cd04852">
    <property type="entry name" value="Peptidases_S8_3"/>
    <property type="match status" value="1"/>
</dbReference>
<dbReference type="EnsemblPlants" id="Pp3c19_18770V3.2">
    <property type="protein sequence ID" value="Pp3c19_18770V3.2"/>
    <property type="gene ID" value="Pp3c19_18770"/>
</dbReference>
<dbReference type="Pfam" id="PF05922">
    <property type="entry name" value="Inhibitor_I9"/>
    <property type="match status" value="1"/>
</dbReference>
<dbReference type="FunFam" id="3.40.50.200:FF:000006">
    <property type="entry name" value="Subtilisin-like protease SBT1.5"/>
    <property type="match status" value="1"/>
</dbReference>
<dbReference type="EnsemblPlants" id="Pp3c19_18770V3.1">
    <property type="protein sequence ID" value="Pp3c19_18770V3.1"/>
    <property type="gene ID" value="Pp3c19_18770"/>
</dbReference>
<dbReference type="GO" id="GO:0005576">
    <property type="term" value="C:extracellular region"/>
    <property type="evidence" value="ECO:0000318"/>
    <property type="project" value="GO_Central"/>
</dbReference>
<dbReference type="Pfam" id="PF00082">
    <property type="entry name" value="Peptidase_S8"/>
    <property type="match status" value="1"/>
</dbReference>
<dbReference type="PROSITE" id="PS00138">
    <property type="entry name" value="SUBTILASE_SER"/>
    <property type="match status" value="1"/>
</dbReference>
<reference evidence="13 15" key="2">
    <citation type="journal article" date="2018" name="Plant J.">
        <title>The Physcomitrella patens chromosome-scale assembly reveals moss genome structure and evolution.</title>
        <authorList>
            <person name="Lang D."/>
            <person name="Ullrich K.K."/>
            <person name="Murat F."/>
            <person name="Fuchs J."/>
            <person name="Jenkins J."/>
            <person name="Haas F.B."/>
            <person name="Piednoel M."/>
            <person name="Gundlach H."/>
            <person name="Van Bel M."/>
            <person name="Meyberg R."/>
            <person name="Vives C."/>
            <person name="Morata J."/>
            <person name="Symeonidi A."/>
            <person name="Hiss M."/>
            <person name="Muchero W."/>
            <person name="Kamisugi Y."/>
            <person name="Saleh O."/>
            <person name="Blanc G."/>
            <person name="Decker E.L."/>
            <person name="van Gessel N."/>
            <person name="Grimwood J."/>
            <person name="Hayes R.D."/>
            <person name="Graham S.W."/>
            <person name="Gunter L.E."/>
            <person name="McDaniel S.F."/>
            <person name="Hoernstein S.N.W."/>
            <person name="Larsson A."/>
            <person name="Li F.W."/>
            <person name="Perroud P.F."/>
            <person name="Phillips J."/>
            <person name="Ranjan P."/>
            <person name="Rokshar D.S."/>
            <person name="Rothfels C.J."/>
            <person name="Schneider L."/>
            <person name="Shu S."/>
            <person name="Stevenson D.W."/>
            <person name="Thummler F."/>
            <person name="Tillich M."/>
            <person name="Villarreal Aguilar J.C."/>
            <person name="Widiez T."/>
            <person name="Wong G.K."/>
            <person name="Wymore A."/>
            <person name="Zhang Y."/>
            <person name="Zimmer A.D."/>
            <person name="Quatrano R.S."/>
            <person name="Mayer K.F.X."/>
            <person name="Goodstein D."/>
            <person name="Casacuberta J.M."/>
            <person name="Vandepoele K."/>
            <person name="Reski R."/>
            <person name="Cuming A.C."/>
            <person name="Tuskan G.A."/>
            <person name="Maumus F."/>
            <person name="Salse J."/>
            <person name="Schmutz J."/>
            <person name="Rensing S.A."/>
        </authorList>
    </citation>
    <scope>NUCLEOTIDE SEQUENCE [LARGE SCALE GENOMIC DNA]</scope>
    <source>
        <strain evidence="14 15">cv. Gransden 2004</strain>
    </source>
</reference>
<name>A0A2K1IYY7_PHYPA</name>
<feature type="domain" description="Peptidase S8/S53" evidence="9">
    <location>
        <begin position="179"/>
        <end position="638"/>
    </location>
</feature>
<evidence type="ECO:0000259" key="11">
    <source>
        <dbReference type="Pfam" id="PF05922"/>
    </source>
</evidence>
<dbReference type="AlphaFoldDB" id="A0A2K1IYY7"/>
<dbReference type="Gene3D" id="3.30.70.80">
    <property type="entry name" value="Peptidase S8 propeptide/proteinase inhibitor I9"/>
    <property type="match status" value="1"/>
</dbReference>
<evidence type="ECO:0000313" key="13">
    <source>
        <dbReference type="EMBL" id="PNR34490.1"/>
    </source>
</evidence>
<feature type="compositionally biased region" description="Basic and acidic residues" evidence="8">
    <location>
        <begin position="254"/>
        <end position="263"/>
    </location>
</feature>
<dbReference type="InterPro" id="IPR041469">
    <property type="entry name" value="Subtilisin-like_FN3"/>
</dbReference>
<reference evidence="13 15" key="1">
    <citation type="journal article" date="2008" name="Science">
        <title>The Physcomitrella genome reveals evolutionary insights into the conquest of land by plants.</title>
        <authorList>
            <person name="Rensing S."/>
            <person name="Lang D."/>
            <person name="Zimmer A."/>
            <person name="Terry A."/>
            <person name="Salamov A."/>
            <person name="Shapiro H."/>
            <person name="Nishiyama T."/>
            <person name="Perroud P.-F."/>
            <person name="Lindquist E."/>
            <person name="Kamisugi Y."/>
            <person name="Tanahashi T."/>
            <person name="Sakakibara K."/>
            <person name="Fujita T."/>
            <person name="Oishi K."/>
            <person name="Shin-I T."/>
            <person name="Kuroki Y."/>
            <person name="Toyoda A."/>
            <person name="Suzuki Y."/>
            <person name="Hashimoto A."/>
            <person name="Yamaguchi K."/>
            <person name="Sugano A."/>
            <person name="Kohara Y."/>
            <person name="Fujiyama A."/>
            <person name="Anterola A."/>
            <person name="Aoki S."/>
            <person name="Ashton N."/>
            <person name="Barbazuk W.B."/>
            <person name="Barker E."/>
            <person name="Bennetzen J."/>
            <person name="Bezanilla M."/>
            <person name="Blankenship R."/>
            <person name="Cho S.H."/>
            <person name="Dutcher S."/>
            <person name="Estelle M."/>
            <person name="Fawcett J.A."/>
            <person name="Gundlach H."/>
            <person name="Hanada K."/>
            <person name="Heyl A."/>
            <person name="Hicks K.A."/>
            <person name="Hugh J."/>
            <person name="Lohr M."/>
            <person name="Mayer K."/>
            <person name="Melkozernov A."/>
            <person name="Murata T."/>
            <person name="Nelson D."/>
            <person name="Pils B."/>
            <person name="Prigge M."/>
            <person name="Reiss B."/>
            <person name="Renner T."/>
            <person name="Rombauts S."/>
            <person name="Rushton P."/>
            <person name="Sanderfoot A."/>
            <person name="Schween G."/>
            <person name="Shiu S.-H."/>
            <person name="Stueber K."/>
            <person name="Theodoulou F.L."/>
            <person name="Tu H."/>
            <person name="Van de Peer Y."/>
            <person name="Verrier P.J."/>
            <person name="Waters E."/>
            <person name="Wood A."/>
            <person name="Yang L."/>
            <person name="Cove D."/>
            <person name="Cuming A."/>
            <person name="Hasebe M."/>
            <person name="Lucas S."/>
            <person name="Mishler D.B."/>
            <person name="Reski R."/>
            <person name="Grigoriev I."/>
            <person name="Quatrano R.S."/>
            <person name="Boore J.L."/>
        </authorList>
    </citation>
    <scope>NUCLEOTIDE SEQUENCE [LARGE SCALE GENOMIC DNA]</scope>
    <source>
        <strain evidence="14 15">cv. Gransden 2004</strain>
    </source>
</reference>
<dbReference type="RefSeq" id="XP_024356493.1">
    <property type="nucleotide sequence ID" value="XM_024500725.2"/>
</dbReference>
<dbReference type="PANTHER" id="PTHR10795">
    <property type="entry name" value="PROPROTEIN CONVERTASE SUBTILISIN/KEXIN"/>
    <property type="match status" value="1"/>
</dbReference>
<dbReference type="Gene3D" id="3.50.30.30">
    <property type="match status" value="1"/>
</dbReference>
<organism evidence="13">
    <name type="scientific">Physcomitrium patens</name>
    <name type="common">Spreading-leaved earth moss</name>
    <name type="synonym">Physcomitrella patens</name>
    <dbReference type="NCBI Taxonomy" id="3218"/>
    <lineage>
        <taxon>Eukaryota</taxon>
        <taxon>Viridiplantae</taxon>
        <taxon>Streptophyta</taxon>
        <taxon>Embryophyta</taxon>
        <taxon>Bryophyta</taxon>
        <taxon>Bryophytina</taxon>
        <taxon>Bryopsida</taxon>
        <taxon>Funariidae</taxon>
        <taxon>Funariales</taxon>
        <taxon>Funariaceae</taxon>
        <taxon>Physcomitrium</taxon>
    </lineage>
</organism>
<feature type="active site" description="Charge relay system" evidence="6 7">
    <location>
        <position position="262"/>
    </location>
</feature>
<evidence type="ECO:0000256" key="7">
    <source>
        <dbReference type="PROSITE-ProRule" id="PRU01240"/>
    </source>
</evidence>
<dbReference type="KEGG" id="ppp:112272700"/>
<dbReference type="OrthoDB" id="206201at2759"/>
<dbReference type="EMBL" id="ABEU02000019">
    <property type="protein sequence ID" value="PNR34490.1"/>
    <property type="molecule type" value="Genomic_DNA"/>
</dbReference>
<evidence type="ECO:0000256" key="1">
    <source>
        <dbReference type="ARBA" id="ARBA00011073"/>
    </source>
</evidence>
<evidence type="ECO:0000256" key="3">
    <source>
        <dbReference type="ARBA" id="ARBA00022729"/>
    </source>
</evidence>
<gene>
    <name evidence="14" type="primary">LOC112272700</name>
    <name evidence="13" type="ORF">PHYPA_024307</name>
</gene>
<dbReference type="PaxDb" id="3218-PP1S170_22V6.1"/>
<evidence type="ECO:0000256" key="5">
    <source>
        <dbReference type="ARBA" id="ARBA00022825"/>
    </source>
</evidence>
<evidence type="ECO:0000256" key="4">
    <source>
        <dbReference type="ARBA" id="ARBA00022801"/>
    </source>
</evidence>
<dbReference type="InterPro" id="IPR000209">
    <property type="entry name" value="Peptidase_S8/S53_dom"/>
</dbReference>
<dbReference type="InterPro" id="IPR036852">
    <property type="entry name" value="Peptidase_S8/S53_dom_sf"/>
</dbReference>
<dbReference type="SUPFAM" id="SSF52743">
    <property type="entry name" value="Subtilisin-like"/>
    <property type="match status" value="1"/>
</dbReference>